<sequence length="123" mass="13242">MAKNATTPTCNINFCYCTDGPIDPADAAVKPPRTTTCSVVPRRFDAVAARLLNGVTAAFFASLERCSCINIATKDDVEDGGSLPLIRGGIVLPAADVRFTGNRRAEEECRMVEDNKDVIHARI</sequence>
<dbReference type="Proteomes" id="UP000504604">
    <property type="component" value="Linkage group LG15"/>
</dbReference>
<dbReference type="PANTHER" id="PTHR34061">
    <property type="entry name" value="PROTEIN, PUTATIVE-RELATED"/>
    <property type="match status" value="1"/>
</dbReference>
<gene>
    <name evidence="2" type="primary">LOC110013183</name>
</gene>
<name>A0A8M8VE99_SESIN</name>
<proteinExistence type="predicted"/>
<keyword evidence="1" id="KW-1185">Reference proteome</keyword>
<reference evidence="2" key="1">
    <citation type="submission" date="2025-08" db="UniProtKB">
        <authorList>
            <consortium name="RefSeq"/>
        </authorList>
    </citation>
    <scope>IDENTIFICATION</scope>
</reference>
<accession>A0A8M8VE99</accession>
<evidence type="ECO:0000313" key="2">
    <source>
        <dbReference type="RefSeq" id="XP_020554905.1"/>
    </source>
</evidence>
<dbReference type="RefSeq" id="XP_020554905.1">
    <property type="nucleotide sequence ID" value="XM_020699246.1"/>
</dbReference>
<dbReference type="AlphaFoldDB" id="A0A8M8VE99"/>
<dbReference type="Gramene" id="SIN_1025660.t">
    <property type="protein sequence ID" value="SIN_1025660.t.cds1"/>
    <property type="gene ID" value="SIN_1025660"/>
</dbReference>
<organism evidence="1 2">
    <name type="scientific">Sesamum indicum</name>
    <name type="common">Oriental sesame</name>
    <name type="synonym">Sesamum orientale</name>
    <dbReference type="NCBI Taxonomy" id="4182"/>
    <lineage>
        <taxon>Eukaryota</taxon>
        <taxon>Viridiplantae</taxon>
        <taxon>Streptophyta</taxon>
        <taxon>Embryophyta</taxon>
        <taxon>Tracheophyta</taxon>
        <taxon>Spermatophyta</taxon>
        <taxon>Magnoliopsida</taxon>
        <taxon>eudicotyledons</taxon>
        <taxon>Gunneridae</taxon>
        <taxon>Pentapetalae</taxon>
        <taxon>asterids</taxon>
        <taxon>lamiids</taxon>
        <taxon>Lamiales</taxon>
        <taxon>Pedaliaceae</taxon>
        <taxon>Sesamum</taxon>
    </lineage>
</organism>
<dbReference type="GeneID" id="110013183"/>
<protein>
    <submittedName>
        <fullName evidence="2">Uncharacterized protein LOC110013183</fullName>
    </submittedName>
</protein>
<evidence type="ECO:0000313" key="1">
    <source>
        <dbReference type="Proteomes" id="UP000504604"/>
    </source>
</evidence>
<dbReference type="PANTHER" id="PTHR34061:SF2">
    <property type="entry name" value="PROTEIN, PUTATIVE-RELATED"/>
    <property type="match status" value="1"/>
</dbReference>
<dbReference type="OrthoDB" id="653466at2759"/>
<dbReference type="KEGG" id="sind:110013183"/>